<dbReference type="InterPro" id="IPR029060">
    <property type="entry name" value="PIN-like_dom_sf"/>
</dbReference>
<dbReference type="InterPro" id="IPR044153">
    <property type="entry name" value="PIN_Pae0151-like"/>
</dbReference>
<dbReference type="Gene3D" id="3.40.50.1010">
    <property type="entry name" value="5'-nuclease"/>
    <property type="match status" value="1"/>
</dbReference>
<protein>
    <recommendedName>
        <fullName evidence="2">PIN domain-containing protein</fullName>
    </recommendedName>
</protein>
<dbReference type="KEGG" id="tpi:TREPR_0439"/>
<evidence type="ECO:0000256" key="1">
    <source>
        <dbReference type="ARBA" id="ARBA00022842"/>
    </source>
</evidence>
<accession>F5YM66</accession>
<evidence type="ECO:0000313" key="3">
    <source>
        <dbReference type="EMBL" id="AEF84677.1"/>
    </source>
</evidence>
<dbReference type="InterPro" id="IPR051619">
    <property type="entry name" value="TypeII_TA_RNase_PINc/VapC"/>
</dbReference>
<keyword evidence="1" id="KW-0460">Magnesium</keyword>
<dbReference type="CDD" id="cd09873">
    <property type="entry name" value="PIN_Pae0151-like"/>
    <property type="match status" value="1"/>
</dbReference>
<dbReference type="PANTHER" id="PTHR35901:SF1">
    <property type="entry name" value="EXONUCLEASE VAPC9"/>
    <property type="match status" value="1"/>
</dbReference>
<dbReference type="RefSeq" id="WP_015709575.1">
    <property type="nucleotide sequence ID" value="NC_015578.1"/>
</dbReference>
<proteinExistence type="predicted"/>
<dbReference type="PANTHER" id="PTHR35901">
    <property type="entry name" value="RIBONUCLEASE VAPC3"/>
    <property type="match status" value="1"/>
</dbReference>
<reference evidence="3 4" key="2">
    <citation type="journal article" date="2011" name="ISME J.">
        <title>RNA-seq reveals cooperative metabolic interactions between two termite-gut spirochete species in co-culture.</title>
        <authorList>
            <person name="Rosenthal A.Z."/>
            <person name="Matson E.G."/>
            <person name="Eldar A."/>
            <person name="Leadbetter J.R."/>
        </authorList>
    </citation>
    <scope>NUCLEOTIDE SEQUENCE [LARGE SCALE GENOMIC DNA]</scope>
    <source>
        <strain evidence="4">ATCC BAA-887 / DSM 12427 / ZAS-2</strain>
    </source>
</reference>
<keyword evidence="4" id="KW-1185">Reference proteome</keyword>
<name>F5YM66_TREPZ</name>
<evidence type="ECO:0000259" key="2">
    <source>
        <dbReference type="Pfam" id="PF01850"/>
    </source>
</evidence>
<dbReference type="Pfam" id="PF01850">
    <property type="entry name" value="PIN"/>
    <property type="match status" value="1"/>
</dbReference>
<evidence type="ECO:0000313" key="4">
    <source>
        <dbReference type="Proteomes" id="UP000009223"/>
    </source>
</evidence>
<dbReference type="InterPro" id="IPR002716">
    <property type="entry name" value="PIN_dom"/>
</dbReference>
<dbReference type="OrthoDB" id="360814at2"/>
<dbReference type="EMBL" id="CP001843">
    <property type="protein sequence ID" value="AEF84677.1"/>
    <property type="molecule type" value="Genomic_DNA"/>
</dbReference>
<dbReference type="SUPFAM" id="SSF88723">
    <property type="entry name" value="PIN domain-like"/>
    <property type="match status" value="1"/>
</dbReference>
<reference evidence="4" key="1">
    <citation type="submission" date="2009-12" db="EMBL/GenBank/DDBJ databases">
        <title>Complete sequence of Treponema primitia strain ZAS-2.</title>
        <authorList>
            <person name="Tetu S.G."/>
            <person name="Matson E."/>
            <person name="Ren Q."/>
            <person name="Seshadri R."/>
            <person name="Elbourne L."/>
            <person name="Hassan K.A."/>
            <person name="Durkin A."/>
            <person name="Radune D."/>
            <person name="Mohamoud Y."/>
            <person name="Shay R."/>
            <person name="Jin S."/>
            <person name="Zhang X."/>
            <person name="Lucey K."/>
            <person name="Ballor N.R."/>
            <person name="Ottesen E."/>
            <person name="Rosenthal R."/>
            <person name="Allen A."/>
            <person name="Leadbetter J.R."/>
            <person name="Paulsen I.T."/>
        </authorList>
    </citation>
    <scope>NUCLEOTIDE SEQUENCE [LARGE SCALE GENOMIC DNA]</scope>
    <source>
        <strain evidence="4">ATCC BAA-887 / DSM 12427 / ZAS-2</strain>
    </source>
</reference>
<dbReference type="STRING" id="545694.TREPR_0439"/>
<dbReference type="eggNOG" id="COG4113">
    <property type="taxonomic scope" value="Bacteria"/>
</dbReference>
<sequence>MIAVVDVSGVAQILFQTSKKEKFETLLQEATSVLAPDLYVSELSNTLWKYCIKGLYTTEECSQFIDDGLNYIDEYIDSKDIWKEAFGESVKNKHPVYDMFYAVIARRNDGIVVTNDGDLAKICKKLNIQYCY</sequence>
<gene>
    <name evidence="3" type="ordered locus">TREPR_0439</name>
</gene>
<dbReference type="Proteomes" id="UP000009223">
    <property type="component" value="Chromosome"/>
</dbReference>
<dbReference type="HOGENOM" id="CLU_121774_3_0_12"/>
<dbReference type="AlphaFoldDB" id="F5YM66"/>
<organism evidence="3 4">
    <name type="scientific">Treponema primitia (strain ATCC BAA-887 / DSM 12427 / ZAS-2)</name>
    <dbReference type="NCBI Taxonomy" id="545694"/>
    <lineage>
        <taxon>Bacteria</taxon>
        <taxon>Pseudomonadati</taxon>
        <taxon>Spirochaetota</taxon>
        <taxon>Spirochaetia</taxon>
        <taxon>Spirochaetales</taxon>
        <taxon>Treponemataceae</taxon>
        <taxon>Treponema</taxon>
    </lineage>
</organism>
<feature type="domain" description="PIN" evidence="2">
    <location>
        <begin position="4"/>
        <end position="124"/>
    </location>
</feature>